<dbReference type="AlphaFoldDB" id="A0A2D0NI72"/>
<feature type="signal peptide" evidence="2">
    <location>
        <begin position="1"/>
        <end position="23"/>
    </location>
</feature>
<organism evidence="4 5">
    <name type="scientific">Flavilitoribacter nigricans (strain ATCC 23147 / DSM 23189 / NBRC 102662 / NCIMB 1420 / SS-2)</name>
    <name type="common">Lewinella nigricans</name>
    <dbReference type="NCBI Taxonomy" id="1122177"/>
    <lineage>
        <taxon>Bacteria</taxon>
        <taxon>Pseudomonadati</taxon>
        <taxon>Bacteroidota</taxon>
        <taxon>Saprospiria</taxon>
        <taxon>Saprospirales</taxon>
        <taxon>Lewinellaceae</taxon>
        <taxon>Flavilitoribacter</taxon>
    </lineage>
</organism>
<keyword evidence="2" id="KW-0732">Signal</keyword>
<dbReference type="EMBL" id="PDUD01000002">
    <property type="protein sequence ID" value="PHN08205.1"/>
    <property type="molecule type" value="Genomic_DNA"/>
</dbReference>
<keyword evidence="5" id="KW-1185">Reference proteome</keyword>
<protein>
    <recommendedName>
        <fullName evidence="3">Peptidase S74 domain-containing protein</fullName>
    </recommendedName>
</protein>
<dbReference type="OrthoDB" id="839742at2"/>
<accession>A0A2D0NI72</accession>
<dbReference type="PROSITE" id="PS51688">
    <property type="entry name" value="ICA"/>
    <property type="match status" value="1"/>
</dbReference>
<dbReference type="InterPro" id="IPR030392">
    <property type="entry name" value="S74_ICA"/>
</dbReference>
<evidence type="ECO:0000256" key="2">
    <source>
        <dbReference type="SAM" id="SignalP"/>
    </source>
</evidence>
<dbReference type="NCBIfam" id="TIGR04183">
    <property type="entry name" value="Por_Secre_tail"/>
    <property type="match status" value="1"/>
</dbReference>
<dbReference type="RefSeq" id="WP_099148407.1">
    <property type="nucleotide sequence ID" value="NZ_PDUD01000002.1"/>
</dbReference>
<proteinExistence type="predicted"/>
<dbReference type="Proteomes" id="UP000223913">
    <property type="component" value="Unassembled WGS sequence"/>
</dbReference>
<evidence type="ECO:0000313" key="4">
    <source>
        <dbReference type="EMBL" id="PHN08205.1"/>
    </source>
</evidence>
<evidence type="ECO:0000259" key="3">
    <source>
        <dbReference type="PROSITE" id="PS51688"/>
    </source>
</evidence>
<feature type="domain" description="Peptidase S74" evidence="3">
    <location>
        <begin position="266"/>
        <end position="376"/>
    </location>
</feature>
<keyword evidence="1" id="KW-0175">Coiled coil</keyword>
<evidence type="ECO:0000313" key="5">
    <source>
        <dbReference type="Proteomes" id="UP000223913"/>
    </source>
</evidence>
<name>A0A2D0NI72_FLAN2</name>
<dbReference type="InterPro" id="IPR026444">
    <property type="entry name" value="Secre_tail"/>
</dbReference>
<evidence type="ECO:0000256" key="1">
    <source>
        <dbReference type="SAM" id="Coils"/>
    </source>
</evidence>
<comment type="caution">
    <text evidence="4">The sequence shown here is derived from an EMBL/GenBank/DDBJ whole genome shotgun (WGS) entry which is preliminary data.</text>
</comment>
<dbReference type="Pfam" id="PF13884">
    <property type="entry name" value="Peptidase_S74"/>
    <property type="match status" value="1"/>
</dbReference>
<feature type="coiled-coil region" evidence="1">
    <location>
        <begin position="362"/>
        <end position="410"/>
    </location>
</feature>
<gene>
    <name evidence="4" type="ORF">CRP01_02465</name>
</gene>
<reference evidence="4 5" key="1">
    <citation type="submission" date="2017-10" db="EMBL/GenBank/DDBJ databases">
        <title>The draft genome sequence of Lewinella nigricans NBRC 102662.</title>
        <authorList>
            <person name="Wang K."/>
        </authorList>
    </citation>
    <scope>NUCLEOTIDE SEQUENCE [LARGE SCALE GENOMIC DNA]</scope>
    <source>
        <strain evidence="4 5">NBRC 102662</strain>
    </source>
</reference>
<feature type="chain" id="PRO_5012745335" description="Peptidase S74 domain-containing protein" evidence="2">
    <location>
        <begin position="24"/>
        <end position="509"/>
    </location>
</feature>
<sequence length="509" mass="55934">MKSKIFNAIFILLLVGSVGQLPAQLSSKLTPSQLTFSDQGNLLSGLTMSIGGLNVQNGFNYSSITDNSISAGGDLQRTISDGSGLTVRNYAAFPASRSNLDLKELTFITSGSGLGGVDQETWTFGITDVGDFDNNDAVQSALSLRYTRVINDIAVFYPLLFVNPEEGNMGMGTYTEDFNAQLYVQEFGQDQIAISGNNTSSSNQQRWGLYGICQGSGTGIRYGVVGQAFTTSGTRYGVLGTADPDFGYAVYASGDMAYTGTLTDVSDRKLKKNISEFSALEKIMRLRPKTYEMRREEFKRMHLAGGKRFGFIAQELQEVFPELVSEQVHAEPYPDGDSLSVEQIDYLGVEYVPMIPILTRAMQEQQVQIEDQEETLARLERDNEQLQRENRVLQDRLDQLEELVKQIQQQTSGGEPTNTVSVSDARLEQNQPNPFGTSTSIPYFIPEGIQSAQLEISDAQGRVLKSVNISARGAGKTILETEFLSGGVYFYSLVLDGKAVDTKKMISVR</sequence>